<dbReference type="InterPro" id="IPR002181">
    <property type="entry name" value="Fibrinogen_a/b/g_C_dom"/>
</dbReference>
<keyword evidence="1" id="KW-1015">Disulfide bond</keyword>
<reference evidence="6" key="1">
    <citation type="submission" date="2023-11" db="EMBL/GenBank/DDBJ databases">
        <title>Genome assemblies of two species of porcelain crab, Petrolisthes cinctipes and Petrolisthes manimaculis (Anomura: Porcellanidae).</title>
        <authorList>
            <person name="Angst P."/>
        </authorList>
    </citation>
    <scope>NUCLEOTIDE SEQUENCE</scope>
    <source>
        <strain evidence="6">PB745_02</strain>
        <tissue evidence="6">Gill</tissue>
    </source>
</reference>
<dbReference type="InterPro" id="IPR018247">
    <property type="entry name" value="EF_Hand_1_Ca_BS"/>
</dbReference>
<evidence type="ECO:0000313" key="7">
    <source>
        <dbReference type="Proteomes" id="UP001292094"/>
    </source>
</evidence>
<dbReference type="PROSITE" id="PS00018">
    <property type="entry name" value="EF_HAND_1"/>
    <property type="match status" value="1"/>
</dbReference>
<feature type="signal peptide" evidence="4">
    <location>
        <begin position="1"/>
        <end position="23"/>
    </location>
</feature>
<accession>A0AAE1PYG6</accession>
<feature type="chain" id="PRO_5042093112" description="Fibrinogen C-terminal domain-containing protein" evidence="4">
    <location>
        <begin position="24"/>
        <end position="410"/>
    </location>
</feature>
<dbReference type="PANTHER" id="PTHR19143">
    <property type="entry name" value="FIBRINOGEN/TENASCIN/ANGIOPOEITIN"/>
    <property type="match status" value="1"/>
</dbReference>
<evidence type="ECO:0000256" key="4">
    <source>
        <dbReference type="SAM" id="SignalP"/>
    </source>
</evidence>
<feature type="region of interest" description="Disordered" evidence="3">
    <location>
        <begin position="391"/>
        <end position="410"/>
    </location>
</feature>
<evidence type="ECO:0000256" key="3">
    <source>
        <dbReference type="SAM" id="MobiDB-lite"/>
    </source>
</evidence>
<dbReference type="SUPFAM" id="SSF56496">
    <property type="entry name" value="Fibrinogen C-terminal domain-like"/>
    <property type="match status" value="1"/>
</dbReference>
<feature type="domain" description="Fibrinogen C-terminal" evidence="5">
    <location>
        <begin position="85"/>
        <end position="316"/>
    </location>
</feature>
<dbReference type="PANTHER" id="PTHR19143:SF424">
    <property type="entry name" value="FIBRINOGEN C-TERMINAL DOMAIN-CONTAINING PROTEIN"/>
    <property type="match status" value="1"/>
</dbReference>
<feature type="compositionally biased region" description="Basic residues" evidence="3">
    <location>
        <begin position="400"/>
        <end position="410"/>
    </location>
</feature>
<comment type="function">
    <text evidence="2">Lectin involved in innate immunity. Agglutinates all types of human erythrocytes, Gram-positive and Gram-negative bacteria. Has a stronger agglutinating activity towards Gram-negative bacteria than towards Gram-positive bacteria. Specifically recognizes acetyl group-containing substances on agglutinated cells. The hemagglutinating activity was inhibited by EDTA, acetyl group-containing mono- and disaccharides, N-acetyl derivatives of amino acids, other acetyl group-containing substances, propionamide and benzamide. Enhances the antimicrobial activity of big defensin against Gram-positive bacteria but not against Gram-negative bacteria.</text>
</comment>
<evidence type="ECO:0000256" key="1">
    <source>
        <dbReference type="ARBA" id="ARBA00023157"/>
    </source>
</evidence>
<comment type="caution">
    <text evidence="6">The sequence shown here is derived from an EMBL/GenBank/DDBJ whole genome shotgun (WGS) entry which is preliminary data.</text>
</comment>
<evidence type="ECO:0000256" key="2">
    <source>
        <dbReference type="ARBA" id="ARBA00053344"/>
    </source>
</evidence>
<name>A0AAE1PYG6_9EUCA</name>
<dbReference type="InterPro" id="IPR014716">
    <property type="entry name" value="Fibrinogen_a/b/g_C_1"/>
</dbReference>
<dbReference type="InterPro" id="IPR050373">
    <property type="entry name" value="Fibrinogen_C-term_domain"/>
</dbReference>
<feature type="compositionally biased region" description="Basic and acidic residues" evidence="3">
    <location>
        <begin position="353"/>
        <end position="371"/>
    </location>
</feature>
<dbReference type="FunFam" id="3.90.215.10:FF:000001">
    <property type="entry name" value="Tenascin isoform 1"/>
    <property type="match status" value="1"/>
</dbReference>
<dbReference type="InterPro" id="IPR020837">
    <property type="entry name" value="Fibrinogen_CS"/>
</dbReference>
<dbReference type="PROSITE" id="PS00514">
    <property type="entry name" value="FIBRINOGEN_C_1"/>
    <property type="match status" value="1"/>
</dbReference>
<evidence type="ECO:0000313" key="6">
    <source>
        <dbReference type="EMBL" id="KAK4316060.1"/>
    </source>
</evidence>
<evidence type="ECO:0000259" key="5">
    <source>
        <dbReference type="PROSITE" id="PS51406"/>
    </source>
</evidence>
<feature type="compositionally biased region" description="Low complexity" evidence="3">
    <location>
        <begin position="339"/>
        <end position="348"/>
    </location>
</feature>
<dbReference type="SMART" id="SM00186">
    <property type="entry name" value="FBG"/>
    <property type="match status" value="1"/>
</dbReference>
<dbReference type="CDD" id="cd00087">
    <property type="entry name" value="FReD"/>
    <property type="match status" value="1"/>
</dbReference>
<dbReference type="Gene3D" id="3.90.215.10">
    <property type="entry name" value="Gamma Fibrinogen, chain A, domain 1"/>
    <property type="match status" value="1"/>
</dbReference>
<gene>
    <name evidence="6" type="ORF">Pmani_012765</name>
</gene>
<feature type="region of interest" description="Disordered" evidence="3">
    <location>
        <begin position="338"/>
        <end position="384"/>
    </location>
</feature>
<dbReference type="PROSITE" id="PS51406">
    <property type="entry name" value="FIBRINOGEN_C_2"/>
    <property type="match status" value="1"/>
</dbReference>
<keyword evidence="7" id="KW-1185">Reference proteome</keyword>
<sequence length="410" mass="46525">MAGNALFTYVLVVVVVFVMVCQAQHINEGDHGTGETDSTNYMGGGLDPASLSQLRRTVRQVVSESTPLKPANASGTRTRDIYDFTRSFHVGTSCQDIQSTQGASRSGVYLIHPPNLVQGPWKVFCDLQSEGGGWTVFQVRDDVEPHENFMRGWEDYKVGFGDFDREFWLGNILIWALTNVDNNTQYELHIELEDWSGNKRFARYRGFRVGSERDAYRLYHANVYFGNAGDALYSHNGLPFSTFDVDNDNRDGDFVERSCARLYKGAWWYGNCHDANLNGWYLGGPHRSFADGVNWYTWTGYNYSLRRTVMKFRPQSNGPIPVGFDTFIIANRKRSLPLTTTTQQQQQHTHSKTLVEEHRGGGVGDMREKRGMSVSEDDDDADGRVDVSELLSSRNTLTRPQHHPQHHTDL</sequence>
<proteinExistence type="predicted"/>
<dbReference type="GO" id="GO:0030246">
    <property type="term" value="F:carbohydrate binding"/>
    <property type="evidence" value="ECO:0007669"/>
    <property type="project" value="UniProtKB-ARBA"/>
</dbReference>
<protein>
    <recommendedName>
        <fullName evidence="5">Fibrinogen C-terminal domain-containing protein</fullName>
    </recommendedName>
</protein>
<dbReference type="Proteomes" id="UP001292094">
    <property type="component" value="Unassembled WGS sequence"/>
</dbReference>
<keyword evidence="4" id="KW-0732">Signal</keyword>
<dbReference type="Pfam" id="PF00147">
    <property type="entry name" value="Fibrinogen_C"/>
    <property type="match status" value="1"/>
</dbReference>
<dbReference type="InterPro" id="IPR036056">
    <property type="entry name" value="Fibrinogen-like_C"/>
</dbReference>
<dbReference type="NCBIfam" id="NF040941">
    <property type="entry name" value="GGGWT_bact"/>
    <property type="match status" value="1"/>
</dbReference>
<dbReference type="GO" id="GO:0005615">
    <property type="term" value="C:extracellular space"/>
    <property type="evidence" value="ECO:0007669"/>
    <property type="project" value="TreeGrafter"/>
</dbReference>
<organism evidence="6 7">
    <name type="scientific">Petrolisthes manimaculis</name>
    <dbReference type="NCBI Taxonomy" id="1843537"/>
    <lineage>
        <taxon>Eukaryota</taxon>
        <taxon>Metazoa</taxon>
        <taxon>Ecdysozoa</taxon>
        <taxon>Arthropoda</taxon>
        <taxon>Crustacea</taxon>
        <taxon>Multicrustacea</taxon>
        <taxon>Malacostraca</taxon>
        <taxon>Eumalacostraca</taxon>
        <taxon>Eucarida</taxon>
        <taxon>Decapoda</taxon>
        <taxon>Pleocyemata</taxon>
        <taxon>Anomura</taxon>
        <taxon>Galatheoidea</taxon>
        <taxon>Porcellanidae</taxon>
        <taxon>Petrolisthes</taxon>
    </lineage>
</organism>
<dbReference type="AlphaFoldDB" id="A0AAE1PYG6"/>
<dbReference type="EMBL" id="JAWZYT010001048">
    <property type="protein sequence ID" value="KAK4316060.1"/>
    <property type="molecule type" value="Genomic_DNA"/>
</dbReference>